<dbReference type="KEGG" id="uam:UABAM_03075"/>
<organism evidence="2 3">
    <name type="scientific">Uabimicrobium amorphum</name>
    <dbReference type="NCBI Taxonomy" id="2596890"/>
    <lineage>
        <taxon>Bacteria</taxon>
        <taxon>Pseudomonadati</taxon>
        <taxon>Planctomycetota</taxon>
        <taxon>Candidatus Uabimicrobiia</taxon>
        <taxon>Candidatus Uabimicrobiales</taxon>
        <taxon>Candidatus Uabimicrobiaceae</taxon>
        <taxon>Candidatus Uabimicrobium</taxon>
    </lineage>
</organism>
<feature type="signal peptide" evidence="1">
    <location>
        <begin position="1"/>
        <end position="17"/>
    </location>
</feature>
<dbReference type="AlphaFoldDB" id="A0A5S9IN10"/>
<gene>
    <name evidence="2" type="ORF">UABAM_03075</name>
</gene>
<sequence length="450" mass="50930">MKFILCLLILSCCFANDDTFSVILNGFNPNGSTKQGTFGIAEKEKLIVKAAKVLGVPDGFDDPYAKNQIVQVAYYGDTPPKYYTEEDIKEIEAAGKGTPRYALIAAKFIKRRLELTKASGVNLGGGSYGALIGRYLIENNLENLAAEGKIKKWLTLEGVVCGAWAAGLAADEDIRKFVEEVLELDISDPKTMHHQWVNENIHNPHTATDCEYFKDILIGHYISSNDKLNEQLLTLATNRPNDGVLLVDDMYLHDVAPQSRFRGRMPAKVIGNTTHLSASKDDIFLQNIVSFVRGTRRVTIKLLQGKASQFDEDEYWYGDAEVVFQAKVFSPYIKEKWNVEKEIALVNRENHTAKVIKFGKNRNSKAIESTLFDWFVNPEEKSLKLELWAEEVDWDDMYKIEEDIMNPYEDLGKTQIEIPLDFRGKKLFQAKSEKWGVSIVVEIDDYASSK</sequence>
<keyword evidence="1" id="KW-0732">Signal</keyword>
<feature type="chain" id="PRO_5024906786" evidence="1">
    <location>
        <begin position="18"/>
        <end position="450"/>
    </location>
</feature>
<evidence type="ECO:0000313" key="2">
    <source>
        <dbReference type="EMBL" id="BBM84714.1"/>
    </source>
</evidence>
<name>A0A5S9IN10_UABAM</name>
<reference evidence="2 3" key="1">
    <citation type="submission" date="2019-08" db="EMBL/GenBank/DDBJ databases">
        <title>Complete genome sequence of Candidatus Uab amorphum.</title>
        <authorList>
            <person name="Shiratori T."/>
            <person name="Suzuki S."/>
            <person name="Kakizawa Y."/>
            <person name="Ishida K."/>
        </authorList>
    </citation>
    <scope>NUCLEOTIDE SEQUENCE [LARGE SCALE GENOMIC DNA]</scope>
    <source>
        <strain evidence="2 3">SRT547</strain>
    </source>
</reference>
<dbReference type="RefSeq" id="WP_151968849.1">
    <property type="nucleotide sequence ID" value="NZ_AP019860.1"/>
</dbReference>
<keyword evidence="3" id="KW-1185">Reference proteome</keyword>
<dbReference type="Gene3D" id="3.40.50.1820">
    <property type="entry name" value="alpha/beta hydrolase"/>
    <property type="match status" value="1"/>
</dbReference>
<evidence type="ECO:0000313" key="3">
    <source>
        <dbReference type="Proteomes" id="UP000326354"/>
    </source>
</evidence>
<proteinExistence type="predicted"/>
<protein>
    <submittedName>
        <fullName evidence="2">Uncharacterized protein</fullName>
    </submittedName>
</protein>
<evidence type="ECO:0000256" key="1">
    <source>
        <dbReference type="SAM" id="SignalP"/>
    </source>
</evidence>
<dbReference type="InterPro" id="IPR029058">
    <property type="entry name" value="AB_hydrolase_fold"/>
</dbReference>
<dbReference type="EMBL" id="AP019860">
    <property type="protein sequence ID" value="BBM84714.1"/>
    <property type="molecule type" value="Genomic_DNA"/>
</dbReference>
<dbReference type="Proteomes" id="UP000326354">
    <property type="component" value="Chromosome"/>
</dbReference>
<accession>A0A5S9IN10</accession>